<keyword evidence="14 41" id="KW-0812">Transmembrane</keyword>
<evidence type="ECO:0000256" key="10">
    <source>
        <dbReference type="ARBA" id="ARBA00022525"/>
    </source>
</evidence>
<dbReference type="GO" id="GO:0001525">
    <property type="term" value="P:angiogenesis"/>
    <property type="evidence" value="ECO:0007669"/>
    <property type="project" value="UniProtKB-KW"/>
</dbReference>
<evidence type="ECO:0000256" key="9">
    <source>
        <dbReference type="ARBA" id="ARBA00022500"/>
    </source>
</evidence>
<keyword evidence="30" id="KW-0968">Cytoplasmic vesicle</keyword>
<feature type="binding site" evidence="36">
    <location>
        <position position="2086"/>
    </location>
    <ligand>
        <name>Mg(2+)</name>
        <dbReference type="ChEBI" id="CHEBI:18420"/>
    </ligand>
</feature>
<sequence>MAGHGGQGVCLPLEDTGPAHPVSACAALEKQETSSFVDDQLKMEYPAACGLSLWLQKLLFNSFQTHHVLSGISCAILLQCSSLEISPSATEVVLTANASVSITCSGWSEVNWRTRPELDVSGIHVENGTTSSVLTLKNVAWNHTGVYVCEEPASDEAVEVSIFVPDKDVWFIQYEHRVVMKIGNEGTIPCTVTDPQINVTLHERYSDIPLQGTYHPGKGFTAALKDTTYICRGVLEGETRESQAFYVYSLVVPETVDAFINASKTVLKQGESLTVNCTVKGADIVFFNWDYPRKTAGEQIEPLTDFLPGREKSLRSCLIIPNVTQGDSGRYVCRVQESLQGQSATDSISITVLNRGFVEASSTFEGNVSVQLHESIEIRVEIQAYPKPQVLWMKDNATLETLDGDLVSVETKYVQDSSYLSTLTLIRVKRQQRGLYTIQISNDDYAKELMFDIEVKVPPVILEVSDQQLSGKRLAVTCVSEGVPAPEILWYSCDNTQKCNNKSVIWLPLVATPENVSILTNVSYRESLDVHRVQSVLTFQRLQGTVTVRCEARNERGRRARDIRLVSNTLFSQVAVLATVLSLVVLAVIFIIILIAVWRKKPRYEVRWKVIESVGSNGHEYIYVDPVHLPYDTAWEVPRDSLILGRTLGSGAFGRVVEATAYGLSHSQASSKVAVKMLKSTASRSETQALMSELKIMSHLGPHLNIVNLLGACTKPGPIYLITEFCRYGDLVDYLHRNKHTFLQCQADKNRRYTDVSQSNGNSANCASDGQGQSDVSLSECDGGYMDMRQEDSMEYVAMQELTPNIRYAELEPSVYETPYQQDNPDSQDVGKAEEALVISDSPILSYSDLVGFSYQVAKGMDFLASKNCIHRDLAARNILIGEGKLVKICDFGLARDIMNDSNYISKGSTFLPLKWMAPESIFHNLYTTLSDVWSFGILLWEIFTLGGTPYPDIPMNELFYSALKRGYRMPKPPHAAEEIYDIMQKCWAEKYDRRPEFSFLAHAIGDMLTECYRKKYAQVNERFFNSDHPAVVRANPRQPVLVTSSQCDSGVDIAQAEQEVEEEAEASAADYIIPIPDLRPEPEESREVVDVLAEGPASGDSQDPEESSDSVPQEIPAEAPKDEADLCPAQEVTTPDKPGTSEAEDSFLSLLRLPRCLSPLLESGDGTNRSLFLQVHQVCKILPSLVCETDLEPKSRTRGHFDKMKSDGNRMLLAALLLVALHSTAQGEVVAVTEESPAMPSQLGQDQQKASSSQVEMVKLLKVLRDQGTQQLANLHSLASHQRLLVENNQAVLLQISRIASLLQDLLKNLQPPGANGKLESGLKKKEITLQPGNPLYLSCNGIGEVTWKTALWKHKIYVSKNVVKVDKPTWEYTGTYVCAYADDMSVFSEVHVYVKDPQNLFTPVQSVAPVKKEGSSYLLPCRLTDPTATDFSLRMLNGSSAPAGMNYTTDPRKGIEIHNLQHSYGTQYVCSARIAGVEKISGPVLIRVSQRLRQPPYVSLDEKEYVRLVGEELVITCTIYNPNLFYEVTWISSRKTLSPKKTVNNSNDGSTTRSVLTIPRVNMSDTGNLTCMARNEAGVSSSTAHLQVVDRPYIRLYPGPSPGKNGTTIETNEGEDLQLRVRIEAYPKIEVMWDTPKSHNHSVEFHLNKYRYEAALFLKRMQSSYQGQYVLLARSSKVNASITFHVKMFERPSAVLRLENTSTFTCTSFGNPAPRILWYRCSGIRSTCAENETQGAEPLTTAVEPVRHEEYGPAEVTSVLTLPPSRHSTTVECVAINSVGKSQDALVMDVYLKEVWLSKILTPSLAVAAGLLLILTIILLYKYKQKPRYEIRWKIIEASDGNHYTFIDPSQLPYNEKWEFPRDKLKLGKVLGAGAFGKVVEATAYGLGKEDNVQLVAVKMLKPTAHSEEREALICELKILSHLGQHRNIVNLLGACTHGGPVLVITEYCSHGDLLNFLRSRAESFLSFAANMTGTLERSVDSKSDYTNLSAKNPYVRSDSGISSTCSDGYQDMKFVERLTRSSLDPCGEEAEIQTWPLDINDLLAFSFQVAQGLEFLASKNCIHRDVAARNVLLTDSRIAKICDFGLARDIMNDSNYVVKGNARLPVKWMAPESIFDCVYTVQSDVWSYGILLWEIFSLGKSPYPGVPVDSRFYKMIKDGCQMCQPEFAPAEIYAITKACWNLEPTVRPTFSKIIQNMGQLLHASSEEGYKNILKEARNPKPESCYSCGGESSSQAESLCIVYGLKRKEGKPRAEERENERETEGTMWMFLRAVLWTAGAALTLAAGHSFGQDYYEGAEDTEDAELGGVGESRLDTVSSVDELLEMLYPEYSLVHHCLRKRAHTTPYPTQPTEGLWGSPLQAAHYMMDGTFEAIMEEMQRTACRPREVCLEVSKEYPESTSHFYVPRCVSVYRCGGCCTHEALFCTNTSQSLVNKTLVQLTPPQTERTVIMATFVNHTACECQHKRALRPIIRREAVFHHTLCSPPDTPCDVGLVWDPTGCQCVSEDESALSASELDPLDAALLALCGPSKVLDEERCECVCQNGMTEASCGPGWRLDEAACECVCEGQPAPGACPPNQRWDPELCGCVCSANCPRSQPLNPETCLCQCRESPQTCLLQGKKFNPQSCSCYRLPCRNPHRKCPTGFYYSHYVCYCVPNYMSDVTRGFPGGHIQGWYCRGGINITMEVY</sequence>
<evidence type="ECO:0000256" key="13">
    <source>
        <dbReference type="ARBA" id="ARBA00022679"/>
    </source>
</evidence>
<evidence type="ECO:0000256" key="12">
    <source>
        <dbReference type="ARBA" id="ARBA00022657"/>
    </source>
</evidence>
<evidence type="ECO:0000256" key="27">
    <source>
        <dbReference type="ARBA" id="ARBA00023180"/>
    </source>
</evidence>
<dbReference type="PROSITE" id="PS50278">
    <property type="entry name" value="PDGF_2"/>
    <property type="match status" value="1"/>
</dbReference>
<dbReference type="PANTHER" id="PTHR24416">
    <property type="entry name" value="TYROSINE-PROTEIN KINASE RECEPTOR"/>
    <property type="match status" value="1"/>
</dbReference>
<dbReference type="SUPFAM" id="SSF56112">
    <property type="entry name" value="Protein kinase-like (PK-like)"/>
    <property type="match status" value="2"/>
</dbReference>
<dbReference type="Proteomes" id="UP001152803">
    <property type="component" value="Unassembled WGS sequence"/>
</dbReference>
<feature type="region of interest" description="Disordered" evidence="43">
    <location>
        <begin position="754"/>
        <end position="773"/>
    </location>
</feature>
<dbReference type="InterPro" id="IPR004153">
    <property type="entry name" value="CXCXC_repeat"/>
</dbReference>
<evidence type="ECO:0000256" key="36">
    <source>
        <dbReference type="PIRSR" id="PIRSR000615-3"/>
    </source>
</evidence>
<keyword evidence="25" id="KW-1015">Disulfide bond</keyword>
<dbReference type="GO" id="GO:0005172">
    <property type="term" value="F:vascular endothelial growth factor receptor binding"/>
    <property type="evidence" value="ECO:0007669"/>
    <property type="project" value="UniProtKB-ARBA"/>
</dbReference>
<feature type="compositionally biased region" description="Polar residues" evidence="43">
    <location>
        <begin position="755"/>
        <end position="773"/>
    </location>
</feature>
<dbReference type="EMBL" id="JAFJMO010000005">
    <property type="protein sequence ID" value="KAJ8276322.1"/>
    <property type="molecule type" value="Genomic_DNA"/>
</dbReference>
<keyword evidence="23 44" id="KW-0472">Membrane</keyword>
<keyword evidence="20" id="KW-0832">Ubl conjugation</keyword>
<evidence type="ECO:0000256" key="44">
    <source>
        <dbReference type="SAM" id="Phobius"/>
    </source>
</evidence>
<dbReference type="PROSITE" id="PS00249">
    <property type="entry name" value="PDGF_1"/>
    <property type="match status" value="1"/>
</dbReference>
<evidence type="ECO:0000256" key="6">
    <source>
        <dbReference type="ARBA" id="ARBA00020507"/>
    </source>
</evidence>
<keyword evidence="19 35" id="KW-0067">ATP-binding</keyword>
<dbReference type="PIRSF" id="PIRSF500948">
    <property type="entry name" value="Beta-PDGF_receptor"/>
    <property type="match status" value="1"/>
</dbReference>
<dbReference type="InterPro" id="IPR001245">
    <property type="entry name" value="Ser-Thr/Tyr_kinase_cat_dom"/>
</dbReference>
<feature type="region of interest" description="Disordered" evidence="43">
    <location>
        <begin position="1120"/>
        <end position="1145"/>
    </location>
</feature>
<evidence type="ECO:0000256" key="8">
    <source>
        <dbReference type="ARBA" id="ARBA00022475"/>
    </source>
</evidence>
<dbReference type="InterPro" id="IPR003598">
    <property type="entry name" value="Ig_sub2"/>
</dbReference>
<dbReference type="SMART" id="SM00409">
    <property type="entry name" value="IG"/>
    <property type="match status" value="8"/>
</dbReference>
<feature type="active site" description="Proton acceptor" evidence="38">
    <location>
        <position position="873"/>
    </location>
</feature>
<feature type="binding site" evidence="36">
    <location>
        <position position="2073"/>
    </location>
    <ligand>
        <name>Mg(2+)</name>
        <dbReference type="ChEBI" id="CHEBI:18420"/>
    </ligand>
</feature>
<comment type="similarity">
    <text evidence="42">Belongs to the PDGF/VEGF growth factor family.</text>
</comment>
<dbReference type="InterPro" id="IPR000719">
    <property type="entry name" value="Prot_kinase_dom"/>
</dbReference>
<feature type="domain" description="Protein kinase" evidence="45">
    <location>
        <begin position="1867"/>
        <end position="2204"/>
    </location>
</feature>
<dbReference type="GO" id="GO:0008083">
    <property type="term" value="F:growth factor activity"/>
    <property type="evidence" value="ECO:0007669"/>
    <property type="project" value="UniProtKB-KW"/>
</dbReference>
<dbReference type="Gene3D" id="2.60.40.10">
    <property type="entry name" value="Immunoglobulins"/>
    <property type="match status" value="10"/>
</dbReference>
<feature type="domain" description="Ig-like" evidence="47">
    <location>
        <begin position="87"/>
        <end position="161"/>
    </location>
</feature>
<feature type="domain" description="Ig-like" evidence="47">
    <location>
        <begin position="1498"/>
        <end position="1589"/>
    </location>
</feature>
<dbReference type="SMART" id="SM00219">
    <property type="entry name" value="TyrKc"/>
    <property type="match status" value="2"/>
</dbReference>
<dbReference type="InterPro" id="IPR007110">
    <property type="entry name" value="Ig-like_dom"/>
</dbReference>
<keyword evidence="10" id="KW-0964">Secreted</keyword>
<keyword evidence="22 42" id="KW-0339">Growth factor</keyword>
<name>A0A9Q1I2J3_CONCO</name>
<organism evidence="48 49">
    <name type="scientific">Conger conger</name>
    <name type="common">Conger eel</name>
    <name type="synonym">Muraena conger</name>
    <dbReference type="NCBI Taxonomy" id="82655"/>
    <lineage>
        <taxon>Eukaryota</taxon>
        <taxon>Metazoa</taxon>
        <taxon>Chordata</taxon>
        <taxon>Craniata</taxon>
        <taxon>Vertebrata</taxon>
        <taxon>Euteleostomi</taxon>
        <taxon>Actinopterygii</taxon>
        <taxon>Neopterygii</taxon>
        <taxon>Teleostei</taxon>
        <taxon>Anguilliformes</taxon>
        <taxon>Congridae</taxon>
        <taxon>Conger</taxon>
    </lineage>
</organism>
<dbReference type="GO" id="GO:0060326">
    <property type="term" value="P:cell chemotaxis"/>
    <property type="evidence" value="ECO:0007669"/>
    <property type="project" value="TreeGrafter"/>
</dbReference>
<dbReference type="Pfam" id="PF00341">
    <property type="entry name" value="PDGF"/>
    <property type="match status" value="1"/>
</dbReference>
<feature type="domain" description="Platelet-derived growth factor (PDGF) family profile" evidence="46">
    <location>
        <begin position="2372"/>
        <end position="2469"/>
    </location>
</feature>
<accession>A0A9Q1I2J3</accession>
<dbReference type="InterPro" id="IPR036179">
    <property type="entry name" value="Ig-like_dom_sf"/>
</dbReference>
<dbReference type="SMART" id="SM00408">
    <property type="entry name" value="IGc2"/>
    <property type="match status" value="6"/>
</dbReference>
<dbReference type="InterPro" id="IPR000072">
    <property type="entry name" value="PDGF/VEGF_dom"/>
</dbReference>
<keyword evidence="13" id="KW-0808">Transferase</keyword>
<evidence type="ECO:0000256" key="43">
    <source>
        <dbReference type="SAM" id="MobiDB-lite"/>
    </source>
</evidence>
<dbReference type="PROSITE" id="PS50011">
    <property type="entry name" value="PROTEIN_KINASE_DOM"/>
    <property type="match status" value="2"/>
</dbReference>
<evidence type="ECO:0000256" key="29">
    <source>
        <dbReference type="ARBA" id="ARBA00023319"/>
    </source>
</evidence>
<keyword evidence="28" id="KW-0458">Lysosome</keyword>
<keyword evidence="49" id="KW-1185">Reference proteome</keyword>
<evidence type="ECO:0000313" key="49">
    <source>
        <dbReference type="Proteomes" id="UP001152803"/>
    </source>
</evidence>
<keyword evidence="26 41" id="KW-0675">Receptor</keyword>
<evidence type="ECO:0000256" key="21">
    <source>
        <dbReference type="ARBA" id="ARBA00022989"/>
    </source>
</evidence>
<evidence type="ECO:0000259" key="46">
    <source>
        <dbReference type="PROSITE" id="PS50278"/>
    </source>
</evidence>
<evidence type="ECO:0000256" key="41">
    <source>
        <dbReference type="RuleBase" id="RU000311"/>
    </source>
</evidence>
<feature type="compositionally biased region" description="Basic and acidic residues" evidence="43">
    <location>
        <begin position="1079"/>
        <end position="1090"/>
    </location>
</feature>
<dbReference type="Pfam" id="PF13895">
    <property type="entry name" value="Ig_2"/>
    <property type="match status" value="1"/>
</dbReference>
<evidence type="ECO:0000256" key="5">
    <source>
        <dbReference type="ARBA" id="ARBA00011902"/>
    </source>
</evidence>
<comment type="caution">
    <text evidence="48">The sequence shown here is derived from an EMBL/GenBank/DDBJ whole genome shotgun (WGS) entry which is preliminary data.</text>
</comment>
<evidence type="ECO:0000256" key="23">
    <source>
        <dbReference type="ARBA" id="ARBA00023136"/>
    </source>
</evidence>
<evidence type="ECO:0000256" key="15">
    <source>
        <dbReference type="ARBA" id="ARBA00022729"/>
    </source>
</evidence>
<dbReference type="GO" id="GO:0046872">
    <property type="term" value="F:metal ion binding"/>
    <property type="evidence" value="ECO:0007669"/>
    <property type="project" value="UniProtKB-KW"/>
</dbReference>
<evidence type="ECO:0000256" key="11">
    <source>
        <dbReference type="ARBA" id="ARBA00022553"/>
    </source>
</evidence>
<evidence type="ECO:0000256" key="2">
    <source>
        <dbReference type="ARBA" id="ARBA00004251"/>
    </source>
</evidence>
<feature type="binding site" evidence="35 40">
    <location>
        <position position="1901"/>
    </location>
    <ligand>
        <name>ATP</name>
        <dbReference type="ChEBI" id="CHEBI:30616"/>
    </ligand>
</feature>
<dbReference type="EC" id="2.7.10.1" evidence="5"/>
<evidence type="ECO:0000256" key="24">
    <source>
        <dbReference type="ARBA" id="ARBA00023137"/>
    </source>
</evidence>
<feature type="binding site" evidence="35">
    <location>
        <begin position="1874"/>
        <end position="1881"/>
    </location>
    <ligand>
        <name>ATP</name>
        <dbReference type="ChEBI" id="CHEBI:30616"/>
    </ligand>
</feature>
<evidence type="ECO:0000256" key="17">
    <source>
        <dbReference type="ARBA" id="ARBA00022741"/>
    </source>
</evidence>
<comment type="similarity">
    <text evidence="41">Belongs to the protein kinase superfamily. Tyr protein kinase family. CSF-1/PDGF receptor subfamily.</text>
</comment>
<dbReference type="PANTHER" id="PTHR24416:SF53">
    <property type="entry name" value="PLATELET-DERIVED GROWTH FACTOR RECEPTOR BETA"/>
    <property type="match status" value="1"/>
</dbReference>
<evidence type="ECO:0000256" key="16">
    <source>
        <dbReference type="ARBA" id="ARBA00022737"/>
    </source>
</evidence>
<evidence type="ECO:0000256" key="28">
    <source>
        <dbReference type="ARBA" id="ARBA00023228"/>
    </source>
</evidence>
<evidence type="ECO:0000256" key="26">
    <source>
        <dbReference type="ARBA" id="ARBA00023170"/>
    </source>
</evidence>
<dbReference type="GO" id="GO:0005524">
    <property type="term" value="F:ATP binding"/>
    <property type="evidence" value="ECO:0007669"/>
    <property type="project" value="UniProtKB-UniRule"/>
</dbReference>
<dbReference type="GO" id="GO:0005019">
    <property type="term" value="F:platelet-derived growth factor beta-receptor activity"/>
    <property type="evidence" value="ECO:0007669"/>
    <property type="project" value="InterPro"/>
</dbReference>
<evidence type="ECO:0000256" key="33">
    <source>
        <dbReference type="ARBA" id="ARBA00051243"/>
    </source>
</evidence>
<dbReference type="GO" id="GO:0005886">
    <property type="term" value="C:plasma membrane"/>
    <property type="evidence" value="ECO:0007669"/>
    <property type="project" value="UniProtKB-SubCell"/>
</dbReference>
<dbReference type="GO" id="GO:0048407">
    <property type="term" value="F:platelet-derived growth factor binding"/>
    <property type="evidence" value="ECO:0007669"/>
    <property type="project" value="TreeGrafter"/>
</dbReference>
<feature type="binding site" evidence="36">
    <location>
        <position position="1846"/>
    </location>
    <ligand>
        <name>Mg(2+)</name>
        <dbReference type="ChEBI" id="CHEBI:18420"/>
    </ligand>
</feature>
<dbReference type="SUPFAM" id="SSF48726">
    <property type="entry name" value="Immunoglobulin"/>
    <property type="match status" value="7"/>
</dbReference>
<dbReference type="Pfam" id="PF25305">
    <property type="entry name" value="Ig_PDGFR_d4"/>
    <property type="match status" value="2"/>
</dbReference>
<dbReference type="GO" id="GO:0043235">
    <property type="term" value="C:receptor complex"/>
    <property type="evidence" value="ECO:0007669"/>
    <property type="project" value="TreeGrafter"/>
</dbReference>
<dbReference type="PROSITE" id="PS00240">
    <property type="entry name" value="RECEPTOR_TYR_KIN_III"/>
    <property type="match status" value="2"/>
</dbReference>
<feature type="domain" description="Ig-like" evidence="47">
    <location>
        <begin position="459"/>
        <end position="567"/>
    </location>
</feature>
<dbReference type="InterPro" id="IPR027288">
    <property type="entry name" value="PGFRB"/>
</dbReference>
<dbReference type="InterPro" id="IPR001824">
    <property type="entry name" value="Tyr_kinase_rcpt_3_CS"/>
</dbReference>
<dbReference type="InterPro" id="IPR003599">
    <property type="entry name" value="Ig_sub"/>
</dbReference>
<dbReference type="InterPro" id="IPR029034">
    <property type="entry name" value="Cystine-knot_cytokine"/>
</dbReference>
<proteinExistence type="inferred from homology"/>
<dbReference type="InterPro" id="IPR008266">
    <property type="entry name" value="Tyr_kinase_AS"/>
</dbReference>
<keyword evidence="11" id="KW-0597">Phosphoprotein</keyword>
<dbReference type="SMART" id="SM00141">
    <property type="entry name" value="PDGF"/>
    <property type="match status" value="1"/>
</dbReference>
<dbReference type="InterPro" id="IPR013098">
    <property type="entry name" value="Ig_I-set"/>
</dbReference>
<keyword evidence="7" id="KW-0217">Developmental protein</keyword>
<evidence type="ECO:0000256" key="18">
    <source>
        <dbReference type="ARBA" id="ARBA00022777"/>
    </source>
</evidence>
<evidence type="ECO:0000256" key="40">
    <source>
        <dbReference type="PROSITE-ProRule" id="PRU10141"/>
    </source>
</evidence>
<keyword evidence="12" id="KW-0037">Angiogenesis</keyword>
<evidence type="ECO:0000256" key="25">
    <source>
        <dbReference type="ARBA" id="ARBA00023157"/>
    </source>
</evidence>
<keyword evidence="36" id="KW-0479">Metal-binding</keyword>
<evidence type="ECO:0000256" key="22">
    <source>
        <dbReference type="ARBA" id="ARBA00023030"/>
    </source>
</evidence>
<dbReference type="InterPro" id="IPR017441">
    <property type="entry name" value="Protein_kinase_ATP_BS"/>
</dbReference>
<dbReference type="SUPFAM" id="SSF57501">
    <property type="entry name" value="Cystine-knot cytokines"/>
    <property type="match status" value="1"/>
</dbReference>
<feature type="binding site" evidence="35">
    <location>
        <position position="2072"/>
    </location>
    <ligand>
        <name>ATP</name>
        <dbReference type="ChEBI" id="CHEBI:30616"/>
    </ligand>
</feature>
<evidence type="ECO:0000259" key="47">
    <source>
        <dbReference type="PROSITE" id="PS50835"/>
    </source>
</evidence>
<feature type="active site" description="Proton acceptor" evidence="34">
    <location>
        <position position="2068"/>
    </location>
</feature>
<feature type="binding site" evidence="35">
    <location>
        <begin position="1949"/>
        <end position="1955"/>
    </location>
    <ligand>
        <name>ATP</name>
        <dbReference type="ChEBI" id="CHEBI:30616"/>
    </ligand>
</feature>
<evidence type="ECO:0000256" key="42">
    <source>
        <dbReference type="RuleBase" id="RU003818"/>
    </source>
</evidence>
<dbReference type="GO" id="GO:0031410">
    <property type="term" value="C:cytoplasmic vesicle"/>
    <property type="evidence" value="ECO:0007669"/>
    <property type="project" value="UniProtKB-SubCell"/>
</dbReference>
<evidence type="ECO:0000256" key="20">
    <source>
        <dbReference type="ARBA" id="ARBA00022843"/>
    </source>
</evidence>
<dbReference type="CDD" id="cd00096">
    <property type="entry name" value="Ig"/>
    <property type="match status" value="1"/>
</dbReference>
<keyword evidence="36" id="KW-0460">Magnesium</keyword>
<dbReference type="OrthoDB" id="9936425at2759"/>
<reference evidence="48" key="1">
    <citation type="journal article" date="2023" name="Science">
        <title>Genome structures resolve the early diversification of teleost fishes.</title>
        <authorList>
            <person name="Parey E."/>
            <person name="Louis A."/>
            <person name="Montfort J."/>
            <person name="Bouchez O."/>
            <person name="Roques C."/>
            <person name="Iampietro C."/>
            <person name="Lluch J."/>
            <person name="Castinel A."/>
            <person name="Donnadieu C."/>
            <person name="Desvignes T."/>
            <person name="Floi Bucao C."/>
            <person name="Jouanno E."/>
            <person name="Wen M."/>
            <person name="Mejri S."/>
            <person name="Dirks R."/>
            <person name="Jansen H."/>
            <person name="Henkel C."/>
            <person name="Chen W.J."/>
            <person name="Zahm M."/>
            <person name="Cabau C."/>
            <person name="Klopp C."/>
            <person name="Thompson A.W."/>
            <person name="Robinson-Rechavi M."/>
            <person name="Braasch I."/>
            <person name="Lecointre G."/>
            <person name="Bobe J."/>
            <person name="Postlethwait J.H."/>
            <person name="Berthelot C."/>
            <person name="Roest Crollius H."/>
            <person name="Guiguen Y."/>
        </authorList>
    </citation>
    <scope>NUCLEOTIDE SEQUENCE</scope>
    <source>
        <strain evidence="48">Concon-B</strain>
    </source>
</reference>
<evidence type="ECO:0000259" key="45">
    <source>
        <dbReference type="PROSITE" id="PS50011"/>
    </source>
</evidence>
<evidence type="ECO:0000256" key="3">
    <source>
        <dbReference type="ARBA" id="ARBA00004541"/>
    </source>
</evidence>
<keyword evidence="17 35" id="KW-0547">Nucleotide-binding</keyword>
<dbReference type="FunFam" id="1.10.510.10:FF:000140">
    <property type="entry name" value="Platelet-derived growth factor receptor beta"/>
    <property type="match status" value="2"/>
</dbReference>
<evidence type="ECO:0000256" key="39">
    <source>
        <dbReference type="PIRSR" id="PIRSR500948-2"/>
    </source>
</evidence>
<dbReference type="InterPro" id="IPR020635">
    <property type="entry name" value="Tyr_kinase_cat_dom"/>
</dbReference>
<dbReference type="Pfam" id="PF03128">
    <property type="entry name" value="CXCXC"/>
    <property type="match status" value="1"/>
</dbReference>
<dbReference type="Gene3D" id="3.30.200.20">
    <property type="entry name" value="Phosphorylase Kinase, domain 1"/>
    <property type="match status" value="2"/>
</dbReference>
<dbReference type="InterPro" id="IPR050122">
    <property type="entry name" value="RTK"/>
</dbReference>
<dbReference type="GO" id="GO:0001667">
    <property type="term" value="P:ameboidal-type cell migration"/>
    <property type="evidence" value="ECO:0007669"/>
    <property type="project" value="UniProtKB-ARBA"/>
</dbReference>
<keyword evidence="21 44" id="KW-1133">Transmembrane helix</keyword>
<comment type="catalytic activity">
    <reaction evidence="33">
        <text>L-tyrosyl-[protein] + ATP = O-phospho-L-tyrosyl-[protein] + ADP + H(+)</text>
        <dbReference type="Rhea" id="RHEA:10596"/>
        <dbReference type="Rhea" id="RHEA-COMP:10136"/>
        <dbReference type="Rhea" id="RHEA-COMP:20101"/>
        <dbReference type="ChEBI" id="CHEBI:15378"/>
        <dbReference type="ChEBI" id="CHEBI:30616"/>
        <dbReference type="ChEBI" id="CHEBI:46858"/>
        <dbReference type="ChEBI" id="CHEBI:61978"/>
        <dbReference type="ChEBI" id="CHEBI:456216"/>
        <dbReference type="EC" id="2.7.10.1"/>
    </reaction>
</comment>
<keyword evidence="16" id="KW-0677">Repeat</keyword>
<dbReference type="FunFam" id="3.30.200.20:FF:000025">
    <property type="entry name" value="Platelet-derived growth factor receptor alpha"/>
    <property type="match status" value="2"/>
</dbReference>
<evidence type="ECO:0000256" key="34">
    <source>
        <dbReference type="PIRSR" id="PIRSR000615-1"/>
    </source>
</evidence>
<keyword evidence="15" id="KW-0732">Signal</keyword>
<feature type="site" description="Important for interaction with phosphotyrosine-binding proteins" evidence="37">
    <location>
        <position position="2212"/>
    </location>
</feature>
<evidence type="ECO:0000256" key="1">
    <source>
        <dbReference type="ARBA" id="ARBA00004227"/>
    </source>
</evidence>
<dbReference type="Pfam" id="PF07714">
    <property type="entry name" value="PK_Tyr_Ser-Thr"/>
    <property type="match status" value="2"/>
</dbReference>
<dbReference type="InterPro" id="IPR013783">
    <property type="entry name" value="Ig-like_fold"/>
</dbReference>
<dbReference type="CDD" id="cd00135">
    <property type="entry name" value="PDGF"/>
    <property type="match status" value="1"/>
</dbReference>
<dbReference type="PROSITE" id="PS00107">
    <property type="entry name" value="PROTEIN_KINASE_ATP"/>
    <property type="match status" value="2"/>
</dbReference>
<dbReference type="Gene3D" id="2.10.90.10">
    <property type="entry name" value="Cystine-knot cytokines"/>
    <property type="match status" value="1"/>
</dbReference>
<dbReference type="PRINTS" id="PR01832">
    <property type="entry name" value="VEGFRECEPTOR"/>
</dbReference>
<protein>
    <recommendedName>
        <fullName evidence="6">Platelet-derived growth factor receptor beta</fullName>
        <ecNumber evidence="5">2.7.10.1</ecNumber>
    </recommendedName>
    <alternativeName>
        <fullName evidence="31">Beta platelet-derived growth factor receptor</fullName>
    </alternativeName>
    <alternativeName>
        <fullName evidence="32">Beta-type platelet-derived growth factor receptor</fullName>
    </alternativeName>
</protein>
<feature type="transmembrane region" description="Helical" evidence="44">
    <location>
        <begin position="574"/>
        <end position="598"/>
    </location>
</feature>
<feature type="domain" description="Protein kinase" evidence="45">
    <location>
        <begin position="642"/>
        <end position="1009"/>
    </location>
</feature>
<keyword evidence="29 41" id="KW-0393">Immunoglobulin domain</keyword>
<feature type="domain" description="Ig-like" evidence="47">
    <location>
        <begin position="253"/>
        <end position="349"/>
    </location>
</feature>
<evidence type="ECO:0000256" key="30">
    <source>
        <dbReference type="ARBA" id="ARBA00023329"/>
    </source>
</evidence>
<comment type="subcellular location">
    <subcellularLocation>
        <location evidence="2">Cell membrane</location>
        <topology evidence="2">Single-pass type I membrane protein</topology>
    </subcellularLocation>
    <subcellularLocation>
        <location evidence="3">Cytoplasmic vesicle</location>
    </subcellularLocation>
    <subcellularLocation>
        <location evidence="1">Lysosome lumen</location>
    </subcellularLocation>
    <subcellularLocation>
        <location evidence="41">Membrane</location>
        <topology evidence="41">Single-pass type I membrane protein</topology>
    </subcellularLocation>
    <subcellularLocation>
        <location evidence="4">Secreted</location>
    </subcellularLocation>
</comment>
<feature type="binding site" evidence="39 40">
    <location>
        <position position="676"/>
    </location>
    <ligand>
        <name>ATP</name>
        <dbReference type="ChEBI" id="CHEBI:30616"/>
    </ligand>
</feature>
<evidence type="ECO:0000256" key="37">
    <source>
        <dbReference type="PIRSR" id="PIRSR000615-4"/>
    </source>
</evidence>
<dbReference type="PIRSF" id="PIRSF000615">
    <property type="entry name" value="TyrPK_CSF1-R"/>
    <property type="match status" value="1"/>
</dbReference>
<feature type="binding site" evidence="39">
    <location>
        <begin position="648"/>
        <end position="656"/>
    </location>
    <ligand>
        <name>ATP</name>
        <dbReference type="ChEBI" id="CHEBI:30616"/>
    </ligand>
</feature>
<dbReference type="InterPro" id="IPR023581">
    <property type="entry name" value="PD_growth_factor_CS"/>
</dbReference>
<evidence type="ECO:0000256" key="38">
    <source>
        <dbReference type="PIRSR" id="PIRSR500948-1"/>
    </source>
</evidence>
<keyword evidence="27" id="KW-0325">Glycoprotein</keyword>
<gene>
    <name evidence="48" type="ORF">COCON_G00080740</name>
</gene>
<evidence type="ECO:0000256" key="7">
    <source>
        <dbReference type="ARBA" id="ARBA00022473"/>
    </source>
</evidence>
<keyword evidence="9" id="KW-0145">Chemotaxis</keyword>
<evidence type="ECO:0000256" key="19">
    <source>
        <dbReference type="ARBA" id="ARBA00022840"/>
    </source>
</evidence>
<keyword evidence="18" id="KW-0418">Kinase</keyword>
<dbReference type="PROSITE" id="PS00109">
    <property type="entry name" value="PROTEIN_KINASE_TYR"/>
    <property type="match status" value="2"/>
</dbReference>
<dbReference type="Pfam" id="PF07679">
    <property type="entry name" value="I-set"/>
    <property type="match status" value="3"/>
</dbReference>
<dbReference type="GO" id="GO:0014911">
    <property type="term" value="P:positive regulation of smooth muscle cell migration"/>
    <property type="evidence" value="ECO:0007669"/>
    <property type="project" value="TreeGrafter"/>
</dbReference>
<keyword evidence="24" id="KW-0829">Tyrosine-protein kinase</keyword>
<evidence type="ECO:0000313" key="48">
    <source>
        <dbReference type="EMBL" id="KAJ8276322.1"/>
    </source>
</evidence>
<dbReference type="Gene3D" id="1.10.510.10">
    <property type="entry name" value="Transferase(Phosphotransferase) domain 1"/>
    <property type="match status" value="2"/>
</dbReference>
<keyword evidence="8" id="KW-1003">Cell membrane</keyword>
<dbReference type="GO" id="GO:0043202">
    <property type="term" value="C:lysosomal lumen"/>
    <property type="evidence" value="ECO:0007669"/>
    <property type="project" value="UniProtKB-SubCell"/>
</dbReference>
<evidence type="ECO:0000256" key="14">
    <source>
        <dbReference type="ARBA" id="ARBA00022692"/>
    </source>
</evidence>
<dbReference type="InterPro" id="IPR011009">
    <property type="entry name" value="Kinase-like_dom_sf"/>
</dbReference>
<evidence type="ECO:0000256" key="31">
    <source>
        <dbReference type="ARBA" id="ARBA00029696"/>
    </source>
</evidence>
<evidence type="ECO:0000256" key="4">
    <source>
        <dbReference type="ARBA" id="ARBA00004613"/>
    </source>
</evidence>
<dbReference type="GO" id="GO:0005576">
    <property type="term" value="C:extracellular region"/>
    <property type="evidence" value="ECO:0007669"/>
    <property type="project" value="UniProtKB-SubCell"/>
</dbReference>
<evidence type="ECO:0000256" key="35">
    <source>
        <dbReference type="PIRSR" id="PIRSR000615-2"/>
    </source>
</evidence>
<dbReference type="PROSITE" id="PS50835">
    <property type="entry name" value="IG_LIKE"/>
    <property type="match status" value="4"/>
</dbReference>
<evidence type="ECO:0000256" key="32">
    <source>
        <dbReference type="ARBA" id="ARBA00032009"/>
    </source>
</evidence>
<feature type="region of interest" description="Disordered" evidence="43">
    <location>
        <begin position="1061"/>
        <end position="1090"/>
    </location>
</feature>